<sequence length="128" mass="15438">MSGNNPQNMSQEEKDKRNKIFQKVAQMNMQFENLEAQVKSVIHQNLMKRKEDCYNKYKKSSDDFATCAHSLIEETRKISQEMKFRINFFEYKMEECLKKNHDANILLQCTENQEKLYHKIFSHIHKLE</sequence>
<dbReference type="AlphaFoldDB" id="I7LWV3"/>
<name>I7LWV3_TETTS</name>
<accession>I7LWV3</accession>
<evidence type="ECO:0000313" key="2">
    <source>
        <dbReference type="EMBL" id="EAS02924.1"/>
    </source>
</evidence>
<organism evidence="2 3">
    <name type="scientific">Tetrahymena thermophila (strain SB210)</name>
    <dbReference type="NCBI Taxonomy" id="312017"/>
    <lineage>
        <taxon>Eukaryota</taxon>
        <taxon>Sar</taxon>
        <taxon>Alveolata</taxon>
        <taxon>Ciliophora</taxon>
        <taxon>Intramacronucleata</taxon>
        <taxon>Oligohymenophorea</taxon>
        <taxon>Hymenostomatida</taxon>
        <taxon>Tetrahymenina</taxon>
        <taxon>Tetrahymenidae</taxon>
        <taxon>Tetrahymena</taxon>
    </lineage>
</organism>
<dbReference type="RefSeq" id="XP_001023169.1">
    <property type="nucleotide sequence ID" value="XM_001023169.3"/>
</dbReference>
<dbReference type="KEGG" id="tet:TTHERM_00492770"/>
<proteinExistence type="predicted"/>
<evidence type="ECO:0000313" key="3">
    <source>
        <dbReference type="Proteomes" id="UP000009168"/>
    </source>
</evidence>
<dbReference type="EMBL" id="GG662512">
    <property type="protein sequence ID" value="EAS02924.1"/>
    <property type="molecule type" value="Genomic_DNA"/>
</dbReference>
<dbReference type="GeneID" id="7835764"/>
<evidence type="ECO:0000256" key="1">
    <source>
        <dbReference type="SAM" id="Coils"/>
    </source>
</evidence>
<dbReference type="HOGENOM" id="CLU_1964004_0_0_1"/>
<protein>
    <submittedName>
        <fullName evidence="2">Uncharacterized protein</fullName>
    </submittedName>
</protein>
<keyword evidence="3" id="KW-1185">Reference proteome</keyword>
<feature type="coiled-coil region" evidence="1">
    <location>
        <begin position="17"/>
        <end position="44"/>
    </location>
</feature>
<dbReference type="Proteomes" id="UP000009168">
    <property type="component" value="Unassembled WGS sequence"/>
</dbReference>
<keyword evidence="1" id="KW-0175">Coiled coil</keyword>
<dbReference type="InParanoid" id="I7LWV3"/>
<reference evidence="3" key="1">
    <citation type="journal article" date="2006" name="PLoS Biol.">
        <title>Macronuclear genome sequence of the ciliate Tetrahymena thermophila, a model eukaryote.</title>
        <authorList>
            <person name="Eisen J.A."/>
            <person name="Coyne R.S."/>
            <person name="Wu M."/>
            <person name="Wu D."/>
            <person name="Thiagarajan M."/>
            <person name="Wortman J.R."/>
            <person name="Badger J.H."/>
            <person name="Ren Q."/>
            <person name="Amedeo P."/>
            <person name="Jones K.M."/>
            <person name="Tallon L.J."/>
            <person name="Delcher A.L."/>
            <person name="Salzberg S.L."/>
            <person name="Silva J.C."/>
            <person name="Haas B.J."/>
            <person name="Majoros W.H."/>
            <person name="Farzad M."/>
            <person name="Carlton J.M."/>
            <person name="Smith R.K. Jr."/>
            <person name="Garg J."/>
            <person name="Pearlman R.E."/>
            <person name="Karrer K.M."/>
            <person name="Sun L."/>
            <person name="Manning G."/>
            <person name="Elde N.C."/>
            <person name="Turkewitz A.P."/>
            <person name="Asai D.J."/>
            <person name="Wilkes D.E."/>
            <person name="Wang Y."/>
            <person name="Cai H."/>
            <person name="Collins K."/>
            <person name="Stewart B.A."/>
            <person name="Lee S.R."/>
            <person name="Wilamowska K."/>
            <person name="Weinberg Z."/>
            <person name="Ruzzo W.L."/>
            <person name="Wloga D."/>
            <person name="Gaertig J."/>
            <person name="Frankel J."/>
            <person name="Tsao C.-C."/>
            <person name="Gorovsky M.A."/>
            <person name="Keeling P.J."/>
            <person name="Waller R.F."/>
            <person name="Patron N.J."/>
            <person name="Cherry J.M."/>
            <person name="Stover N.A."/>
            <person name="Krieger C.J."/>
            <person name="del Toro C."/>
            <person name="Ryder H.F."/>
            <person name="Williamson S.C."/>
            <person name="Barbeau R.A."/>
            <person name="Hamilton E.P."/>
            <person name="Orias E."/>
        </authorList>
    </citation>
    <scope>NUCLEOTIDE SEQUENCE [LARGE SCALE GENOMIC DNA]</scope>
    <source>
        <strain evidence="3">SB210</strain>
    </source>
</reference>
<gene>
    <name evidence="2" type="ORF">TTHERM_00492770</name>
</gene>